<evidence type="ECO:0000259" key="10">
    <source>
        <dbReference type="PROSITE" id="PS50893"/>
    </source>
</evidence>
<dbReference type="PANTHER" id="PTHR24221:SF654">
    <property type="entry name" value="ATP-BINDING CASSETTE SUB-FAMILY B MEMBER 6"/>
    <property type="match status" value="1"/>
</dbReference>
<evidence type="ECO:0000256" key="6">
    <source>
        <dbReference type="ARBA" id="ARBA00022840"/>
    </source>
</evidence>
<dbReference type="Proteomes" id="UP000320386">
    <property type="component" value="Chromosome"/>
</dbReference>
<evidence type="ECO:0000313" key="12">
    <source>
        <dbReference type="EMBL" id="QDU70821.1"/>
    </source>
</evidence>
<dbReference type="OrthoDB" id="9762778at2"/>
<dbReference type="FunFam" id="3.40.50.300:FF:000221">
    <property type="entry name" value="Multidrug ABC transporter ATP-binding protein"/>
    <property type="match status" value="1"/>
</dbReference>
<name>A0A518BV32_9BACT</name>
<dbReference type="InterPro" id="IPR036640">
    <property type="entry name" value="ABC1_TM_sf"/>
</dbReference>
<dbReference type="GO" id="GO:0005886">
    <property type="term" value="C:plasma membrane"/>
    <property type="evidence" value="ECO:0007669"/>
    <property type="project" value="UniProtKB-SubCell"/>
</dbReference>
<keyword evidence="12" id="KW-0378">Hydrolase</keyword>
<dbReference type="InterPro" id="IPR003593">
    <property type="entry name" value="AAA+_ATPase"/>
</dbReference>
<dbReference type="EC" id="3.6.3.-" evidence="12"/>
<gene>
    <name evidence="12" type="primary">msbA</name>
    <name evidence="12" type="ORF">Pan265_06580</name>
</gene>
<protein>
    <submittedName>
        <fullName evidence="12">Lipid A export ATP-binding/permease protein MsbA</fullName>
        <ecNumber evidence="12">3.6.3.-</ecNumber>
    </submittedName>
</protein>
<keyword evidence="8 9" id="KW-0472">Membrane</keyword>
<feature type="transmembrane region" description="Helical" evidence="9">
    <location>
        <begin position="96"/>
        <end position="117"/>
    </location>
</feature>
<evidence type="ECO:0000259" key="11">
    <source>
        <dbReference type="PROSITE" id="PS50929"/>
    </source>
</evidence>
<evidence type="ECO:0000256" key="2">
    <source>
        <dbReference type="ARBA" id="ARBA00022448"/>
    </source>
</evidence>
<dbReference type="GO" id="GO:0140359">
    <property type="term" value="F:ABC-type transporter activity"/>
    <property type="evidence" value="ECO:0007669"/>
    <property type="project" value="InterPro"/>
</dbReference>
<dbReference type="GO" id="GO:0016887">
    <property type="term" value="F:ATP hydrolysis activity"/>
    <property type="evidence" value="ECO:0007669"/>
    <property type="project" value="InterPro"/>
</dbReference>
<evidence type="ECO:0000256" key="4">
    <source>
        <dbReference type="ARBA" id="ARBA00022692"/>
    </source>
</evidence>
<dbReference type="AlphaFoldDB" id="A0A518BV32"/>
<evidence type="ECO:0000256" key="7">
    <source>
        <dbReference type="ARBA" id="ARBA00022989"/>
    </source>
</evidence>
<dbReference type="RefSeq" id="WP_145444963.1">
    <property type="nucleotide sequence ID" value="NZ_CP036280.1"/>
</dbReference>
<keyword evidence="7 9" id="KW-1133">Transmembrane helix</keyword>
<dbReference type="PROSITE" id="PS50893">
    <property type="entry name" value="ABC_TRANSPORTER_2"/>
    <property type="match status" value="1"/>
</dbReference>
<evidence type="ECO:0000256" key="8">
    <source>
        <dbReference type="ARBA" id="ARBA00023136"/>
    </source>
</evidence>
<evidence type="ECO:0000313" key="13">
    <source>
        <dbReference type="Proteomes" id="UP000320386"/>
    </source>
</evidence>
<sequence length="624" mass="67726">MFKGPFWISCLDLLRHKRAITGAVAATLVAALCFGAGLAMIYPIFSLFFGTAQAGDASLAQNPLPAKIHQFADTSWFPYWISEPLHALAEAMPTDALVAFIAVMGVIYAFSLVANLMRYIQQLLISHIAEQLAADYREKLYTNLIEAPTEHFMREGAADHASKIWIDVRVLTNAQVTVFGKGLFEGARGLAALVTAFFFDPLLVSVCLITAPPTALLIRRYGTRIRRSSRGALDLYGVAMSRLNASISGLSTIKVFTAESYERRRFRLLNRQIYRQMMNIREARAKASPSVEVITMIGVVAAATLAAWYIIRHGADPSAALATLGLLAGAAAGLKPVTQLHNVIHQADPAAKRILDATGIDTEPTRYDATAQRPPLPRHSRSVVFDAVTYHYPDAETPALDGITLEVEAGSTTAIVGGNGAGKSTLLYLIPRLIEPASGRVLIDDTDITTVSLRSLRKQIAVVPQKTHLFEGTIAENIAYGSSERSLDDIEAAARAAFAHEFIDALPEGYLTRLGESGSGLSGGQGQRIAIARAILRNPAILILDEATSQIDAESEAKINQAIDRFAQQRTTFVIAHRMSTVVNADRIVVMDRGRVIDVAPHSVLLERCELYHNLSKTQLDAGS</sequence>
<dbReference type="Pfam" id="PF00005">
    <property type="entry name" value="ABC_tran"/>
    <property type="match status" value="1"/>
</dbReference>
<accession>A0A518BV32</accession>
<dbReference type="PANTHER" id="PTHR24221">
    <property type="entry name" value="ATP-BINDING CASSETTE SUB-FAMILY B"/>
    <property type="match status" value="1"/>
</dbReference>
<keyword evidence="4 9" id="KW-0812">Transmembrane</keyword>
<dbReference type="InterPro" id="IPR003439">
    <property type="entry name" value="ABC_transporter-like_ATP-bd"/>
</dbReference>
<dbReference type="KEGG" id="mcad:Pan265_06580"/>
<proteinExistence type="predicted"/>
<evidence type="ECO:0000256" key="1">
    <source>
        <dbReference type="ARBA" id="ARBA00004651"/>
    </source>
</evidence>
<feature type="transmembrane region" description="Helical" evidence="9">
    <location>
        <begin position="291"/>
        <end position="311"/>
    </location>
</feature>
<evidence type="ECO:0000256" key="3">
    <source>
        <dbReference type="ARBA" id="ARBA00022475"/>
    </source>
</evidence>
<evidence type="ECO:0000256" key="5">
    <source>
        <dbReference type="ARBA" id="ARBA00022741"/>
    </source>
</evidence>
<feature type="domain" description="ABC transporter" evidence="10">
    <location>
        <begin position="383"/>
        <end position="618"/>
    </location>
</feature>
<keyword evidence="2" id="KW-0813">Transport</keyword>
<dbReference type="InterPro" id="IPR039421">
    <property type="entry name" value="Type_1_exporter"/>
</dbReference>
<dbReference type="Gene3D" id="3.40.50.300">
    <property type="entry name" value="P-loop containing nucleotide triphosphate hydrolases"/>
    <property type="match status" value="1"/>
</dbReference>
<dbReference type="Gene3D" id="1.20.1560.10">
    <property type="entry name" value="ABC transporter type 1, transmembrane domain"/>
    <property type="match status" value="1"/>
</dbReference>
<dbReference type="Pfam" id="PF00664">
    <property type="entry name" value="ABC_membrane"/>
    <property type="match status" value="1"/>
</dbReference>
<dbReference type="SUPFAM" id="SSF90123">
    <property type="entry name" value="ABC transporter transmembrane region"/>
    <property type="match status" value="1"/>
</dbReference>
<comment type="subcellular location">
    <subcellularLocation>
        <location evidence="1">Cell membrane</location>
        <topology evidence="1">Multi-pass membrane protein</topology>
    </subcellularLocation>
</comment>
<dbReference type="InterPro" id="IPR027417">
    <property type="entry name" value="P-loop_NTPase"/>
</dbReference>
<feature type="transmembrane region" description="Helical" evidence="9">
    <location>
        <begin position="20"/>
        <end position="45"/>
    </location>
</feature>
<dbReference type="GO" id="GO:0034040">
    <property type="term" value="F:ATPase-coupled lipid transmembrane transporter activity"/>
    <property type="evidence" value="ECO:0007669"/>
    <property type="project" value="TreeGrafter"/>
</dbReference>
<dbReference type="EMBL" id="CP036280">
    <property type="protein sequence ID" value="QDU70821.1"/>
    <property type="molecule type" value="Genomic_DNA"/>
</dbReference>
<keyword evidence="5" id="KW-0547">Nucleotide-binding</keyword>
<organism evidence="12 13">
    <name type="scientific">Mucisphaera calidilacus</name>
    <dbReference type="NCBI Taxonomy" id="2527982"/>
    <lineage>
        <taxon>Bacteria</taxon>
        <taxon>Pseudomonadati</taxon>
        <taxon>Planctomycetota</taxon>
        <taxon>Phycisphaerae</taxon>
        <taxon>Phycisphaerales</taxon>
        <taxon>Phycisphaeraceae</taxon>
        <taxon>Mucisphaera</taxon>
    </lineage>
</organism>
<keyword evidence="6 12" id="KW-0067">ATP-binding</keyword>
<dbReference type="InterPro" id="IPR011527">
    <property type="entry name" value="ABC1_TM_dom"/>
</dbReference>
<evidence type="ECO:0000256" key="9">
    <source>
        <dbReference type="SAM" id="Phobius"/>
    </source>
</evidence>
<dbReference type="SMART" id="SM00382">
    <property type="entry name" value="AAA"/>
    <property type="match status" value="1"/>
</dbReference>
<keyword evidence="3" id="KW-1003">Cell membrane</keyword>
<reference evidence="12 13" key="1">
    <citation type="submission" date="2019-02" db="EMBL/GenBank/DDBJ databases">
        <title>Deep-cultivation of Planctomycetes and their phenomic and genomic characterization uncovers novel biology.</title>
        <authorList>
            <person name="Wiegand S."/>
            <person name="Jogler M."/>
            <person name="Boedeker C."/>
            <person name="Pinto D."/>
            <person name="Vollmers J."/>
            <person name="Rivas-Marin E."/>
            <person name="Kohn T."/>
            <person name="Peeters S.H."/>
            <person name="Heuer A."/>
            <person name="Rast P."/>
            <person name="Oberbeckmann S."/>
            <person name="Bunk B."/>
            <person name="Jeske O."/>
            <person name="Meyerdierks A."/>
            <person name="Storesund J.E."/>
            <person name="Kallscheuer N."/>
            <person name="Luecker S."/>
            <person name="Lage O.M."/>
            <person name="Pohl T."/>
            <person name="Merkel B.J."/>
            <person name="Hornburger P."/>
            <person name="Mueller R.-W."/>
            <person name="Bruemmer F."/>
            <person name="Labrenz M."/>
            <person name="Spormann A.M."/>
            <person name="Op den Camp H."/>
            <person name="Overmann J."/>
            <person name="Amann R."/>
            <person name="Jetten M.S.M."/>
            <person name="Mascher T."/>
            <person name="Medema M.H."/>
            <person name="Devos D.P."/>
            <person name="Kaster A.-K."/>
            <person name="Ovreas L."/>
            <person name="Rohde M."/>
            <person name="Galperin M.Y."/>
            <person name="Jogler C."/>
        </authorList>
    </citation>
    <scope>NUCLEOTIDE SEQUENCE [LARGE SCALE GENOMIC DNA]</scope>
    <source>
        <strain evidence="12 13">Pan265</strain>
    </source>
</reference>
<feature type="domain" description="ABC transmembrane type-1" evidence="11">
    <location>
        <begin position="77"/>
        <end position="327"/>
    </location>
</feature>
<dbReference type="PROSITE" id="PS50929">
    <property type="entry name" value="ABC_TM1F"/>
    <property type="match status" value="1"/>
</dbReference>
<dbReference type="SUPFAM" id="SSF52540">
    <property type="entry name" value="P-loop containing nucleoside triphosphate hydrolases"/>
    <property type="match status" value="1"/>
</dbReference>
<dbReference type="GO" id="GO:0005524">
    <property type="term" value="F:ATP binding"/>
    <property type="evidence" value="ECO:0007669"/>
    <property type="project" value="UniProtKB-KW"/>
</dbReference>
<keyword evidence="13" id="KW-1185">Reference proteome</keyword>